<keyword evidence="6" id="KW-0479">Metal-binding</keyword>
<keyword evidence="5 12" id="KW-0812">Transmembrane</keyword>
<feature type="transmembrane region" description="Helical" evidence="12">
    <location>
        <begin position="190"/>
        <end position="212"/>
    </location>
</feature>
<evidence type="ECO:0000256" key="7">
    <source>
        <dbReference type="ARBA" id="ARBA00022982"/>
    </source>
</evidence>
<dbReference type="Pfam" id="PF03188">
    <property type="entry name" value="Cytochrom_B561"/>
    <property type="match status" value="1"/>
</dbReference>
<keyword evidence="8 12" id="KW-1133">Transmembrane helix</keyword>
<feature type="transmembrane region" description="Helical" evidence="12">
    <location>
        <begin position="161"/>
        <end position="178"/>
    </location>
</feature>
<feature type="transmembrane region" description="Helical" evidence="12">
    <location>
        <begin position="12"/>
        <end position="31"/>
    </location>
</feature>
<evidence type="ECO:0000256" key="9">
    <source>
        <dbReference type="ARBA" id="ARBA00023004"/>
    </source>
</evidence>
<feature type="transmembrane region" description="Helical" evidence="12">
    <location>
        <begin position="116"/>
        <end position="141"/>
    </location>
</feature>
<dbReference type="PANTHER" id="PTHR10106:SF0">
    <property type="entry name" value="LD36721P"/>
    <property type="match status" value="1"/>
</dbReference>
<evidence type="ECO:0000256" key="3">
    <source>
        <dbReference type="ARBA" id="ARBA00022448"/>
    </source>
</evidence>
<keyword evidence="9" id="KW-0408">Iron</keyword>
<feature type="transmembrane region" description="Helical" evidence="12">
    <location>
        <begin position="52"/>
        <end position="72"/>
    </location>
</feature>
<dbReference type="GO" id="GO:0046872">
    <property type="term" value="F:metal ion binding"/>
    <property type="evidence" value="ECO:0007669"/>
    <property type="project" value="UniProtKB-KW"/>
</dbReference>
<evidence type="ECO:0000313" key="14">
    <source>
        <dbReference type="EMBL" id="CAD9049612.1"/>
    </source>
</evidence>
<evidence type="ECO:0000256" key="6">
    <source>
        <dbReference type="ARBA" id="ARBA00022723"/>
    </source>
</evidence>
<evidence type="ECO:0000256" key="4">
    <source>
        <dbReference type="ARBA" id="ARBA00022617"/>
    </source>
</evidence>
<dbReference type="InterPro" id="IPR043205">
    <property type="entry name" value="CYB561/CYBRD1-like"/>
</dbReference>
<name>A0A7S1JP75_9ALVE</name>
<dbReference type="PROSITE" id="PS50939">
    <property type="entry name" value="CYTOCHROME_B561"/>
    <property type="match status" value="1"/>
</dbReference>
<dbReference type="GO" id="GO:0016491">
    <property type="term" value="F:oxidoreductase activity"/>
    <property type="evidence" value="ECO:0007669"/>
    <property type="project" value="InterPro"/>
</dbReference>
<sequence length="245" mass="26838">MAVSPGYQLYLFVTHLFIWAPLVFILVWTYSFEINGKGLGWEKVPLFFWHPVLMYAAFGIFMAEAILAWRVLPLTHEVKKTIHAVLQTAGFIAGVLATIAIFEFHKQISAPDFYSVHSWMGTAVLAAGLLQYLSSVFIYWIPGLAPEGVKAALMPLHKNGGGYIYLGAIATMLTGVLQRQSFIRGAAGNFSLVAMWANVIALFIFIAGFLVYHHTFIPGVGGSNHAKSEGDTLVPTQPTVTSTEA</sequence>
<dbReference type="GO" id="GO:0016020">
    <property type="term" value="C:membrane"/>
    <property type="evidence" value="ECO:0007669"/>
    <property type="project" value="UniProtKB-SubCell"/>
</dbReference>
<feature type="transmembrane region" description="Helical" evidence="12">
    <location>
        <begin position="84"/>
        <end position="104"/>
    </location>
</feature>
<accession>A0A7S1JP75</accession>
<protein>
    <recommendedName>
        <fullName evidence="13">Cytochrome b561 domain-containing protein</fullName>
    </recommendedName>
</protein>
<keyword evidence="7" id="KW-0249">Electron transport</keyword>
<comment type="subcellular location">
    <subcellularLocation>
        <location evidence="2">Membrane</location>
        <topology evidence="2">Multi-pass membrane protein</topology>
    </subcellularLocation>
</comment>
<evidence type="ECO:0000259" key="13">
    <source>
        <dbReference type="PROSITE" id="PS50939"/>
    </source>
</evidence>
<feature type="domain" description="Cytochrome b561" evidence="13">
    <location>
        <begin position="13"/>
        <end position="216"/>
    </location>
</feature>
<evidence type="ECO:0000256" key="1">
    <source>
        <dbReference type="ARBA" id="ARBA00001970"/>
    </source>
</evidence>
<organism evidence="14">
    <name type="scientific">Vitrella brassicaformis</name>
    <dbReference type="NCBI Taxonomy" id="1169539"/>
    <lineage>
        <taxon>Eukaryota</taxon>
        <taxon>Sar</taxon>
        <taxon>Alveolata</taxon>
        <taxon>Colpodellida</taxon>
        <taxon>Vitrellaceae</taxon>
        <taxon>Vitrella</taxon>
    </lineage>
</organism>
<feature type="compositionally biased region" description="Polar residues" evidence="11">
    <location>
        <begin position="234"/>
        <end position="245"/>
    </location>
</feature>
<dbReference type="Gene3D" id="1.20.120.1770">
    <property type="match status" value="1"/>
</dbReference>
<keyword evidence="3" id="KW-0813">Transport</keyword>
<evidence type="ECO:0000256" key="2">
    <source>
        <dbReference type="ARBA" id="ARBA00004141"/>
    </source>
</evidence>
<keyword evidence="4" id="KW-0349">Heme</keyword>
<keyword evidence="10 12" id="KW-0472">Membrane</keyword>
<dbReference type="InterPro" id="IPR006593">
    <property type="entry name" value="Cyt_b561/ferric_Rdtase_TM"/>
</dbReference>
<evidence type="ECO:0000256" key="8">
    <source>
        <dbReference type="ARBA" id="ARBA00022989"/>
    </source>
</evidence>
<dbReference type="PANTHER" id="PTHR10106">
    <property type="entry name" value="CYTOCHROME B561-RELATED"/>
    <property type="match status" value="1"/>
</dbReference>
<dbReference type="SMART" id="SM00665">
    <property type="entry name" value="B561"/>
    <property type="match status" value="1"/>
</dbReference>
<dbReference type="EMBL" id="HBGB01008279">
    <property type="protein sequence ID" value="CAD9049612.1"/>
    <property type="molecule type" value="Transcribed_RNA"/>
</dbReference>
<evidence type="ECO:0000256" key="12">
    <source>
        <dbReference type="SAM" id="Phobius"/>
    </source>
</evidence>
<proteinExistence type="predicted"/>
<reference evidence="14" key="1">
    <citation type="submission" date="2021-01" db="EMBL/GenBank/DDBJ databases">
        <authorList>
            <person name="Corre E."/>
            <person name="Pelletier E."/>
            <person name="Niang G."/>
            <person name="Scheremetjew M."/>
            <person name="Finn R."/>
            <person name="Kale V."/>
            <person name="Holt S."/>
            <person name="Cochrane G."/>
            <person name="Meng A."/>
            <person name="Brown T."/>
            <person name="Cohen L."/>
        </authorList>
    </citation>
    <scope>NUCLEOTIDE SEQUENCE</scope>
    <source>
        <strain evidence="14">CCMP3346</strain>
    </source>
</reference>
<evidence type="ECO:0000256" key="11">
    <source>
        <dbReference type="SAM" id="MobiDB-lite"/>
    </source>
</evidence>
<evidence type="ECO:0000256" key="10">
    <source>
        <dbReference type="ARBA" id="ARBA00023136"/>
    </source>
</evidence>
<evidence type="ECO:0000256" key="5">
    <source>
        <dbReference type="ARBA" id="ARBA00022692"/>
    </source>
</evidence>
<comment type="cofactor">
    <cofactor evidence="1">
        <name>heme b</name>
        <dbReference type="ChEBI" id="CHEBI:60344"/>
    </cofactor>
</comment>
<dbReference type="AlphaFoldDB" id="A0A7S1JP75"/>
<feature type="region of interest" description="Disordered" evidence="11">
    <location>
        <begin position="225"/>
        <end position="245"/>
    </location>
</feature>
<gene>
    <name evidence="14" type="ORF">VBRA1451_LOCUS4673</name>
</gene>